<keyword evidence="1" id="KW-0812">Transmembrane</keyword>
<name>A0ABU1UMN7_9ACTN</name>
<reference evidence="2 3" key="1">
    <citation type="submission" date="2023-07" db="EMBL/GenBank/DDBJ databases">
        <title>Sorghum-associated microbial communities from plants grown in Nebraska, USA.</title>
        <authorList>
            <person name="Schachtman D."/>
        </authorList>
    </citation>
    <scope>NUCLEOTIDE SEQUENCE [LARGE SCALE GENOMIC DNA]</scope>
    <source>
        <strain evidence="2 3">BE248</strain>
    </source>
</reference>
<evidence type="ECO:0000256" key="1">
    <source>
        <dbReference type="SAM" id="Phobius"/>
    </source>
</evidence>
<accession>A0ABU1UMN7</accession>
<proteinExistence type="predicted"/>
<organism evidence="2 3">
    <name type="scientific">Aeromicrobium panaciterrae</name>
    <dbReference type="NCBI Taxonomy" id="363861"/>
    <lineage>
        <taxon>Bacteria</taxon>
        <taxon>Bacillati</taxon>
        <taxon>Actinomycetota</taxon>
        <taxon>Actinomycetes</taxon>
        <taxon>Propionibacteriales</taxon>
        <taxon>Nocardioidaceae</taxon>
        <taxon>Aeromicrobium</taxon>
    </lineage>
</organism>
<evidence type="ECO:0008006" key="4">
    <source>
        <dbReference type="Google" id="ProtNLM"/>
    </source>
</evidence>
<dbReference type="EMBL" id="JAVDWH010000001">
    <property type="protein sequence ID" value="MDR7086447.1"/>
    <property type="molecule type" value="Genomic_DNA"/>
</dbReference>
<keyword evidence="1" id="KW-1133">Transmembrane helix</keyword>
<keyword evidence="3" id="KW-1185">Reference proteome</keyword>
<sequence length="125" mass="13320">MKVNATGVMTVGSAHLVAVSRLVRVSALTAVAILFVAYIAVQAFASHYNAVPSTHNVVAQPASNAALAAAITEQVSRGLTCREEPALTDTILFQALEQSEVQILTFEQAIAASSAREGWIRRYCF</sequence>
<gene>
    <name evidence="2" type="ORF">J2X11_001286</name>
</gene>
<dbReference type="RefSeq" id="WP_309968296.1">
    <property type="nucleotide sequence ID" value="NZ_JAVDWH010000001.1"/>
</dbReference>
<keyword evidence="1" id="KW-0472">Membrane</keyword>
<comment type="caution">
    <text evidence="2">The sequence shown here is derived from an EMBL/GenBank/DDBJ whole genome shotgun (WGS) entry which is preliminary data.</text>
</comment>
<protein>
    <recommendedName>
        <fullName evidence="4">DUF732 domain-containing protein</fullName>
    </recommendedName>
</protein>
<evidence type="ECO:0000313" key="2">
    <source>
        <dbReference type="EMBL" id="MDR7086447.1"/>
    </source>
</evidence>
<feature type="transmembrane region" description="Helical" evidence="1">
    <location>
        <begin position="22"/>
        <end position="41"/>
    </location>
</feature>
<dbReference type="Proteomes" id="UP001257739">
    <property type="component" value="Unassembled WGS sequence"/>
</dbReference>
<evidence type="ECO:0000313" key="3">
    <source>
        <dbReference type="Proteomes" id="UP001257739"/>
    </source>
</evidence>